<feature type="region of interest" description="Disordered" evidence="5">
    <location>
        <begin position="511"/>
        <end position="558"/>
    </location>
</feature>
<dbReference type="EMBL" id="GIFC01017972">
    <property type="protein sequence ID" value="MXV00056.1"/>
    <property type="molecule type" value="Transcribed_RNA"/>
</dbReference>
<dbReference type="PANTHER" id="PTHR24064">
    <property type="entry name" value="SOLUTE CARRIER FAMILY 22 MEMBER"/>
    <property type="match status" value="1"/>
</dbReference>
<evidence type="ECO:0000256" key="3">
    <source>
        <dbReference type="ARBA" id="ARBA00022989"/>
    </source>
</evidence>
<reference evidence="8" key="1">
    <citation type="submission" date="2019-12" db="EMBL/GenBank/DDBJ databases">
        <title>An insight into the sialome of adult female Ixodes ricinus ticks feeding for 6 days.</title>
        <authorList>
            <person name="Perner J."/>
            <person name="Ribeiro J.M.C."/>
        </authorList>
    </citation>
    <scope>NUCLEOTIDE SEQUENCE</scope>
    <source>
        <strain evidence="8">Semi-engorged</strain>
        <tissue evidence="8">Salivary glands</tissue>
    </source>
</reference>
<dbReference type="Gene3D" id="1.20.1250.20">
    <property type="entry name" value="MFS general substrate transporter like domains"/>
    <property type="match status" value="1"/>
</dbReference>
<evidence type="ECO:0000256" key="5">
    <source>
        <dbReference type="SAM" id="MobiDB-lite"/>
    </source>
</evidence>
<dbReference type="PROSITE" id="PS50850">
    <property type="entry name" value="MFS"/>
    <property type="match status" value="1"/>
</dbReference>
<dbReference type="InterPro" id="IPR036259">
    <property type="entry name" value="MFS_trans_sf"/>
</dbReference>
<dbReference type="GO" id="GO:0016020">
    <property type="term" value="C:membrane"/>
    <property type="evidence" value="ECO:0007669"/>
    <property type="project" value="UniProtKB-SubCell"/>
</dbReference>
<feature type="domain" description="Major facilitator superfamily (MFS) profile" evidence="7">
    <location>
        <begin position="22"/>
        <end position="470"/>
    </location>
</feature>
<dbReference type="InterPro" id="IPR005828">
    <property type="entry name" value="MFS_sugar_transport-like"/>
</dbReference>
<feature type="transmembrane region" description="Helical" evidence="6">
    <location>
        <begin position="349"/>
        <end position="373"/>
    </location>
</feature>
<feature type="transmembrane region" description="Helical" evidence="6">
    <location>
        <begin position="125"/>
        <end position="146"/>
    </location>
</feature>
<dbReference type="CDD" id="cd17317">
    <property type="entry name" value="MFS_SLC22"/>
    <property type="match status" value="1"/>
</dbReference>
<feature type="transmembrane region" description="Helical" evidence="6">
    <location>
        <begin position="379"/>
        <end position="399"/>
    </location>
</feature>
<evidence type="ECO:0000256" key="6">
    <source>
        <dbReference type="SAM" id="Phobius"/>
    </source>
</evidence>
<name>A0A6B0VEK7_IXORI</name>
<keyword evidence="4 6" id="KW-0472">Membrane</keyword>
<evidence type="ECO:0000259" key="7">
    <source>
        <dbReference type="PROSITE" id="PS50850"/>
    </source>
</evidence>
<sequence length="558" mass="60891">MDVDQVFRLVGEIGPQQILYFLYTSVVGGLFVSGQMLQIVFTGATPEYKCWNGTEEMKTLCDSNDMCRLPQYTSTFTSIATEWDLICRRAYEVRVVQSVFMAGVMSGAFFFGYISDRFGRRRTLLFSSIAMSAFSFFGGFAPSLALHAACRFLAGMTTASMALVSFVMMTELVGPSRRALMGTLFPLVFAFGIAMHALLAYLIPNWRYYTMATSLLAVLFLPLVLLLPESPRWLLLHGQQAQAKAVLVHIAVKNGTAGCLPRSWELQEQKLHHSRGSNPKVLFLNRTLRNQTLVQLFIWLVNGITYYALTMAASSLGGDLYLSTALSGLIEVPGYLLSAWLLSTAGRRLSLCGTMVLGSAACIALQFVSYFVYGATVENALSLAAKMCISMSFAIIYLYSAELMPTIVRNVGMGLASVAARIGGIISPFVSLLDDVTPGFQFSVLGLMMLASVAARIGGIISPFVSLLDDVTPGFQFSVLGLMMLASGLLGLLLPETMGKPLPETIYDVEENEVEQDNDKRPLLSDSPRRHNESLHEEQGAAVGSEGEGEAFADERNS</sequence>
<evidence type="ECO:0000256" key="4">
    <source>
        <dbReference type="ARBA" id="ARBA00023136"/>
    </source>
</evidence>
<evidence type="ECO:0000313" key="8">
    <source>
        <dbReference type="EMBL" id="MXV00056.1"/>
    </source>
</evidence>
<feature type="compositionally biased region" description="Basic and acidic residues" evidence="5">
    <location>
        <begin position="517"/>
        <end position="539"/>
    </location>
</feature>
<dbReference type="InterPro" id="IPR020846">
    <property type="entry name" value="MFS_dom"/>
</dbReference>
<keyword evidence="3 6" id="KW-1133">Transmembrane helix</keyword>
<feature type="transmembrane region" description="Helical" evidence="6">
    <location>
        <begin position="184"/>
        <end position="203"/>
    </location>
</feature>
<feature type="transmembrane region" description="Helical" evidence="6">
    <location>
        <begin position="293"/>
        <end position="314"/>
    </location>
</feature>
<feature type="transmembrane region" description="Helical" evidence="6">
    <location>
        <begin position="20"/>
        <end position="41"/>
    </location>
</feature>
<evidence type="ECO:0000256" key="2">
    <source>
        <dbReference type="ARBA" id="ARBA00022692"/>
    </source>
</evidence>
<dbReference type="GO" id="GO:0022857">
    <property type="term" value="F:transmembrane transporter activity"/>
    <property type="evidence" value="ECO:0007669"/>
    <property type="project" value="InterPro"/>
</dbReference>
<organism evidence="8">
    <name type="scientific">Ixodes ricinus</name>
    <name type="common">Common tick</name>
    <name type="synonym">Acarus ricinus</name>
    <dbReference type="NCBI Taxonomy" id="34613"/>
    <lineage>
        <taxon>Eukaryota</taxon>
        <taxon>Metazoa</taxon>
        <taxon>Ecdysozoa</taxon>
        <taxon>Arthropoda</taxon>
        <taxon>Chelicerata</taxon>
        <taxon>Arachnida</taxon>
        <taxon>Acari</taxon>
        <taxon>Parasitiformes</taxon>
        <taxon>Ixodida</taxon>
        <taxon>Ixodoidea</taxon>
        <taxon>Ixodidae</taxon>
        <taxon>Ixodinae</taxon>
        <taxon>Ixodes</taxon>
    </lineage>
</organism>
<feature type="transmembrane region" description="Helical" evidence="6">
    <location>
        <begin position="477"/>
        <end position="494"/>
    </location>
</feature>
<accession>A0A6B0VEK7</accession>
<feature type="transmembrane region" description="Helical" evidence="6">
    <location>
        <begin position="320"/>
        <end position="342"/>
    </location>
</feature>
<feature type="transmembrane region" description="Helical" evidence="6">
    <location>
        <begin position="442"/>
        <end position="465"/>
    </location>
</feature>
<feature type="transmembrane region" description="Helical" evidence="6">
    <location>
        <begin position="95"/>
        <end position="113"/>
    </location>
</feature>
<dbReference type="SUPFAM" id="SSF103473">
    <property type="entry name" value="MFS general substrate transporter"/>
    <property type="match status" value="1"/>
</dbReference>
<feature type="transmembrane region" description="Helical" evidence="6">
    <location>
        <begin position="152"/>
        <end position="172"/>
    </location>
</feature>
<protein>
    <submittedName>
        <fullName evidence="8">Putative solute carrier family 22 organic anion/cation transporter</fullName>
    </submittedName>
</protein>
<keyword evidence="2 6" id="KW-0812">Transmembrane</keyword>
<proteinExistence type="predicted"/>
<comment type="subcellular location">
    <subcellularLocation>
        <location evidence="1">Membrane</location>
        <topology evidence="1">Multi-pass membrane protein</topology>
    </subcellularLocation>
</comment>
<dbReference type="Pfam" id="PF00083">
    <property type="entry name" value="Sugar_tr"/>
    <property type="match status" value="1"/>
</dbReference>
<feature type="transmembrane region" description="Helical" evidence="6">
    <location>
        <begin position="209"/>
        <end position="227"/>
    </location>
</feature>
<feature type="transmembrane region" description="Helical" evidence="6">
    <location>
        <begin position="411"/>
        <end position="430"/>
    </location>
</feature>
<evidence type="ECO:0000256" key="1">
    <source>
        <dbReference type="ARBA" id="ARBA00004141"/>
    </source>
</evidence>
<dbReference type="AlphaFoldDB" id="A0A6B0VEK7"/>